<keyword evidence="1" id="KW-0614">Plasmid</keyword>
<gene>
    <name evidence="1" type="primary">umuC</name>
</gene>
<evidence type="ECO:0000313" key="1">
    <source>
        <dbReference type="EMBL" id="AEQ93546.1"/>
    </source>
</evidence>
<dbReference type="EMBL" id="HM560971">
    <property type="protein sequence ID" value="AEQ93546.1"/>
    <property type="molecule type" value="Genomic_DNA"/>
</dbReference>
<geneLocation type="plasmid" evidence="1">
    <name>pUM505</name>
</geneLocation>
<reference evidence="1" key="1">
    <citation type="journal article" date="2011" name="Plasmid">
        <title>Nucleotide sequence of Pseudomonas aeruginosa conjugative plasmid pUM505 containing virulence and heavy-metal resistance genes.</title>
        <authorList>
            <person name="Ramirez-Diaz M.I."/>
            <person name="Diaz-Magana A."/>
            <person name="Meza-Carmen V."/>
            <person name="Johnstone L."/>
            <person name="Cervantes C."/>
            <person name="Rensing C."/>
        </authorList>
    </citation>
    <scope>NUCLEOTIDE SEQUENCE</scope>
    <source>
        <plasmid evidence="1">pUM505</plasmid>
    </source>
</reference>
<organism evidence="1">
    <name type="scientific">Pseudomonas aeruginosa</name>
    <dbReference type="NCBI Taxonomy" id="287"/>
    <lineage>
        <taxon>Bacteria</taxon>
        <taxon>Pseudomonadati</taxon>
        <taxon>Pseudomonadota</taxon>
        <taxon>Gammaproteobacteria</taxon>
        <taxon>Pseudomonadales</taxon>
        <taxon>Pseudomonadaceae</taxon>
        <taxon>Pseudomonas</taxon>
    </lineage>
</organism>
<protein>
    <submittedName>
        <fullName evidence="1">UmuC</fullName>
    </submittedName>
</protein>
<accession>G8CP52</accession>
<sequence length="66" mass="7479">MIGSAMVIQAMLLWPSADQSRLRLDFLFHINGDMSQRVMTLLEEMAPAVEVYSIDKNKLHTVDAQT</sequence>
<dbReference type="AlphaFoldDB" id="G8CP52"/>
<name>G8CP52_PSEAI</name>
<proteinExistence type="predicted"/>